<dbReference type="SMART" id="SM00100">
    <property type="entry name" value="cNMP"/>
    <property type="match status" value="1"/>
</dbReference>
<keyword evidence="1" id="KW-0407">Ion channel</keyword>
<dbReference type="InterPro" id="IPR050866">
    <property type="entry name" value="CNG_cation_channel"/>
</dbReference>
<dbReference type="Proteomes" id="UP000474175">
    <property type="component" value="Unassembled WGS sequence"/>
</dbReference>
<dbReference type="InterPro" id="IPR056556">
    <property type="entry name" value="NTE1_P-loop_dom"/>
</dbReference>
<dbReference type="SUPFAM" id="SSF51206">
    <property type="entry name" value="cAMP-binding domain-like"/>
    <property type="match status" value="1"/>
</dbReference>
<dbReference type="Pfam" id="PF00027">
    <property type="entry name" value="cNMP_binding"/>
    <property type="match status" value="1"/>
</dbReference>
<protein>
    <submittedName>
        <fullName evidence="3">Cyclic nucleotide-binding domain-containing protein</fullName>
    </submittedName>
</protein>
<gene>
    <name evidence="3" type="ORF">GK108_13925</name>
</gene>
<evidence type="ECO:0000313" key="3">
    <source>
        <dbReference type="EMBL" id="NDU95976.1"/>
    </source>
</evidence>
<dbReference type="PROSITE" id="PS50042">
    <property type="entry name" value="CNMP_BINDING_3"/>
    <property type="match status" value="1"/>
</dbReference>
<feature type="domain" description="Cyclic nucleotide-binding" evidence="2">
    <location>
        <begin position="1"/>
        <end position="92"/>
    </location>
</feature>
<proteinExistence type="predicted"/>
<accession>A0A6L9L5W3</accession>
<dbReference type="PANTHER" id="PTHR45638">
    <property type="entry name" value="CYCLIC NUCLEOTIDE-GATED CATION CHANNEL SUBUNIT A"/>
    <property type="match status" value="1"/>
</dbReference>
<dbReference type="AlphaFoldDB" id="A0A6L9L5W3"/>
<evidence type="ECO:0000313" key="4">
    <source>
        <dbReference type="Proteomes" id="UP000474175"/>
    </source>
</evidence>
<reference evidence="3 4" key="1">
    <citation type="submission" date="2020-02" db="EMBL/GenBank/DDBJ databases">
        <title>Draft genome sequence of two Spirosoma agri KCTC 52727 and Spirosoma terrae KCTC 52035.</title>
        <authorList>
            <person name="Rojas J."/>
            <person name="Ambika Manirajan B."/>
            <person name="Suarez C."/>
            <person name="Ratering S."/>
            <person name="Schnell S."/>
        </authorList>
    </citation>
    <scope>NUCLEOTIDE SEQUENCE [LARGE SCALE GENOMIC DNA]</scope>
    <source>
        <strain evidence="3 4">KCTC 52035</strain>
    </source>
</reference>
<dbReference type="GO" id="GO:0005221">
    <property type="term" value="F:intracellularly cyclic nucleotide-activated monoatomic cation channel activity"/>
    <property type="evidence" value="ECO:0007669"/>
    <property type="project" value="InterPro"/>
</dbReference>
<dbReference type="InterPro" id="IPR014710">
    <property type="entry name" value="RmlC-like_jellyroll"/>
</dbReference>
<evidence type="ECO:0000256" key="1">
    <source>
        <dbReference type="ARBA" id="ARBA00023286"/>
    </source>
</evidence>
<sequence>MEPKLERVELSGGEVLFHQNDPGDAMYFVGSGRLQVSVEDSDGNPKRIGEVMRGGIVGEMSILANEPLWATVTALRDSVLIKLSKEVFEEVIDAYPKALVNISNRIIERLKYAHMPRKPIRKRPNICLLALHEQIDLEQIGYELGQLLQQKGSVYTASSPIADQVFQRNIAQATKTDSYDHWRLSNWLDEQELQHHFLILLADKPDGHLSAWTQRCLRQADEILLIADAQQSYRLTEVEIQLQPTYLATKHKQTLVLLHSAPTIPPIGCVTGPGFHSIIISGKG</sequence>
<keyword evidence="1" id="KW-0406">Ion transport</keyword>
<evidence type="ECO:0000259" key="2">
    <source>
        <dbReference type="PROSITE" id="PS50042"/>
    </source>
</evidence>
<dbReference type="CDD" id="cd00038">
    <property type="entry name" value="CAP_ED"/>
    <property type="match status" value="1"/>
</dbReference>
<comment type="caution">
    <text evidence="3">The sequence shown here is derived from an EMBL/GenBank/DDBJ whole genome shotgun (WGS) entry which is preliminary data.</text>
</comment>
<dbReference type="EMBL" id="JAAFZH010000005">
    <property type="protein sequence ID" value="NDU95976.1"/>
    <property type="molecule type" value="Genomic_DNA"/>
</dbReference>
<dbReference type="GO" id="GO:0016787">
    <property type="term" value="F:hydrolase activity"/>
    <property type="evidence" value="ECO:0007669"/>
    <property type="project" value="UniProtKB-ARBA"/>
</dbReference>
<keyword evidence="1" id="KW-0813">Transport</keyword>
<dbReference type="RefSeq" id="WP_163949108.1">
    <property type="nucleotide sequence ID" value="NZ_JAAFZH010000005.1"/>
</dbReference>
<name>A0A6L9L5W3_9BACT</name>
<dbReference type="GO" id="GO:0044877">
    <property type="term" value="F:protein-containing complex binding"/>
    <property type="evidence" value="ECO:0007669"/>
    <property type="project" value="TreeGrafter"/>
</dbReference>
<organism evidence="3 4">
    <name type="scientific">Spirosoma terrae</name>
    <dbReference type="NCBI Taxonomy" id="1968276"/>
    <lineage>
        <taxon>Bacteria</taxon>
        <taxon>Pseudomonadati</taxon>
        <taxon>Bacteroidota</taxon>
        <taxon>Cytophagia</taxon>
        <taxon>Cytophagales</taxon>
        <taxon>Cytophagaceae</taxon>
        <taxon>Spirosoma</taxon>
    </lineage>
</organism>
<dbReference type="PANTHER" id="PTHR45638:SF11">
    <property type="entry name" value="CYCLIC NUCLEOTIDE-GATED CATION CHANNEL SUBUNIT A"/>
    <property type="match status" value="1"/>
</dbReference>
<keyword evidence="1" id="KW-1071">Ligand-gated ion channel</keyword>
<dbReference type="InterPro" id="IPR018490">
    <property type="entry name" value="cNMP-bd_dom_sf"/>
</dbReference>
<dbReference type="InterPro" id="IPR000595">
    <property type="entry name" value="cNMP-bd_dom"/>
</dbReference>
<keyword evidence="4" id="KW-1185">Reference proteome</keyword>
<dbReference type="Gene3D" id="2.60.120.10">
    <property type="entry name" value="Jelly Rolls"/>
    <property type="match status" value="1"/>
</dbReference>
<dbReference type="Pfam" id="PF24179">
    <property type="entry name" value="NTE_Ploop"/>
    <property type="match status" value="1"/>
</dbReference>